<evidence type="ECO:0000313" key="1">
    <source>
        <dbReference type="EMBL" id="OGF33361.1"/>
    </source>
</evidence>
<dbReference type="Proteomes" id="UP000179001">
    <property type="component" value="Unassembled WGS sequence"/>
</dbReference>
<accession>A0A1F5T4H8</accession>
<comment type="caution">
    <text evidence="1">The sequence shown here is derived from an EMBL/GenBank/DDBJ whole genome shotgun (WGS) entry which is preliminary data.</text>
</comment>
<sequence length="143" mass="16613">MSDNREMITPRAFIIFVEGLKKQFNQEFSQLVDNLWGQIPRSLQQFACDYWQSKQKFSAWIESMFRDIARGSDVVSSETCLSIQAENIGPETGFTSFNDVIVKFDALKQAWACSIQVTIESHHQSQHDRYSLPCVRIRFRLIV</sequence>
<reference evidence="1 2" key="1">
    <citation type="journal article" date="2016" name="Nat. Commun.">
        <title>Thousands of microbial genomes shed light on interconnected biogeochemical processes in an aquifer system.</title>
        <authorList>
            <person name="Anantharaman K."/>
            <person name="Brown C.T."/>
            <person name="Hug L.A."/>
            <person name="Sharon I."/>
            <person name="Castelle C.J."/>
            <person name="Probst A.J."/>
            <person name="Thomas B.C."/>
            <person name="Singh A."/>
            <person name="Wilkins M.J."/>
            <person name="Karaoz U."/>
            <person name="Brodie E.L."/>
            <person name="Williams K.H."/>
            <person name="Hubbard S.S."/>
            <person name="Banfield J.F."/>
        </authorList>
    </citation>
    <scope>NUCLEOTIDE SEQUENCE [LARGE SCALE GENOMIC DNA]</scope>
</reference>
<organism evidence="1 2">
    <name type="scientific">Candidatus Falkowbacteria bacterium RIFOXYC2_FULL_36_12</name>
    <dbReference type="NCBI Taxonomy" id="1798002"/>
    <lineage>
        <taxon>Bacteria</taxon>
        <taxon>Candidatus Falkowiibacteriota</taxon>
    </lineage>
</organism>
<proteinExistence type="predicted"/>
<protein>
    <submittedName>
        <fullName evidence="1">Uncharacterized protein</fullName>
    </submittedName>
</protein>
<dbReference type="AlphaFoldDB" id="A0A1F5T4H8"/>
<evidence type="ECO:0000313" key="2">
    <source>
        <dbReference type="Proteomes" id="UP000179001"/>
    </source>
</evidence>
<dbReference type="STRING" id="1798002.A2478_01515"/>
<dbReference type="EMBL" id="MFGJ01000001">
    <property type="protein sequence ID" value="OGF33361.1"/>
    <property type="molecule type" value="Genomic_DNA"/>
</dbReference>
<gene>
    <name evidence="1" type="ORF">A2478_01515</name>
</gene>
<name>A0A1F5T4H8_9BACT</name>